<dbReference type="Proteomes" id="UP001153069">
    <property type="component" value="Unassembled WGS sequence"/>
</dbReference>
<proteinExistence type="predicted"/>
<dbReference type="AlphaFoldDB" id="A0A9N8DJ06"/>
<dbReference type="OrthoDB" id="198097at2759"/>
<dbReference type="InterPro" id="IPR011889">
    <property type="entry name" value="Liste_lipo_26"/>
</dbReference>
<reference evidence="2" key="1">
    <citation type="submission" date="2020-06" db="EMBL/GenBank/DDBJ databases">
        <authorList>
            <consortium name="Plant Systems Biology data submission"/>
        </authorList>
    </citation>
    <scope>NUCLEOTIDE SEQUENCE</scope>
    <source>
        <strain evidence="2">D6</strain>
    </source>
</reference>
<dbReference type="Pfam" id="PF03382">
    <property type="entry name" value="DUF285"/>
    <property type="match status" value="6"/>
</dbReference>
<organism evidence="2 3">
    <name type="scientific">Seminavis robusta</name>
    <dbReference type="NCBI Taxonomy" id="568900"/>
    <lineage>
        <taxon>Eukaryota</taxon>
        <taxon>Sar</taxon>
        <taxon>Stramenopiles</taxon>
        <taxon>Ochrophyta</taxon>
        <taxon>Bacillariophyta</taxon>
        <taxon>Bacillariophyceae</taxon>
        <taxon>Bacillariophycidae</taxon>
        <taxon>Naviculales</taxon>
        <taxon>Naviculaceae</taxon>
        <taxon>Seminavis</taxon>
    </lineage>
</organism>
<dbReference type="InterPro" id="IPR005046">
    <property type="entry name" value="DUF285"/>
</dbReference>
<feature type="region of interest" description="Disordered" evidence="1">
    <location>
        <begin position="261"/>
        <end position="296"/>
    </location>
</feature>
<evidence type="ECO:0000313" key="3">
    <source>
        <dbReference type="Proteomes" id="UP001153069"/>
    </source>
</evidence>
<sequence length="704" mass="74934">MAVFGDKSTLITALEQGDYSATGPYGSIESWNVQAVENFDAAAFNVPLNNWVVSSVTDMSYLFGNSGDVSSVTSLEYTFRNAAAFNSDISSWGTAFNGNLNSWDISSVSNLQGAFKEATSFNGDIRSWDTRSVTSMYQTFMLANSFNGDLSSWGATIFNGDISTWDTGNVLYMNSVFLGATAFNVDISSWDVAASVEFNQLFDGASALNHDLCTWGTKITGTPDVTSMFQNTSCPEAATVVDLGASPKGPFCHVCSSPTKAPTKAPSMAPTKAPTKAPTTAPTEVPTKMPSSVPSAAPTPVFGDKTALIAALEQGDYSPTGPYGSILTWNVQAVDNFDSLISGLTNVATFNGDVSMWDVSGVTSMIGFPNVTDMMDLFKSSGFNSDLSNWVTSSVTSLESTFSSAAAFNGDISSWDTSKVTTIAATFSGATSFNGDISTWQTQSVNEMYRVFYGATKFDGNLSGWQTGSLTALFQAFMGATMFSGTGIGNWDVSKDVSKVTHMFSTFKNSAFNRDVSSWDISSVTEIYEFLQGAPFNHEICAWGNKIQGTATVTSMFVSTNCPSKDHPDLGASPKGPFCHSCSPTNMPSYVPSAAPTPVFGDKTALIAALEQGDYSPTGPYGSILTWNVQAVDNFDSLISGLTNVATFNGDVSMWDVSGVTSMNSVFLNAAAFNVPLNNWVVSSVTDMMDLFKSSGFNSDLSNW</sequence>
<accession>A0A9N8DJ06</accession>
<evidence type="ECO:0008006" key="4">
    <source>
        <dbReference type="Google" id="ProtNLM"/>
    </source>
</evidence>
<keyword evidence="3" id="KW-1185">Reference proteome</keyword>
<dbReference type="NCBIfam" id="TIGR02167">
    <property type="entry name" value="Liste_lipo_26"/>
    <property type="match status" value="2"/>
</dbReference>
<evidence type="ECO:0000313" key="2">
    <source>
        <dbReference type="EMBL" id="CAB9500569.1"/>
    </source>
</evidence>
<gene>
    <name evidence="2" type="ORF">SEMRO_86_G045890.1</name>
</gene>
<evidence type="ECO:0000256" key="1">
    <source>
        <dbReference type="SAM" id="MobiDB-lite"/>
    </source>
</evidence>
<comment type="caution">
    <text evidence="2">The sequence shown here is derived from an EMBL/GenBank/DDBJ whole genome shotgun (WGS) entry which is preliminary data.</text>
</comment>
<protein>
    <recommendedName>
        <fullName evidence="4">BspA family leucine-rich repeat surface protein</fullName>
    </recommendedName>
</protein>
<dbReference type="EMBL" id="CAICTM010000085">
    <property type="protein sequence ID" value="CAB9500569.1"/>
    <property type="molecule type" value="Genomic_DNA"/>
</dbReference>
<name>A0A9N8DJ06_9STRA</name>